<name>W9DWG2_9ACTN</name>
<dbReference type="SUPFAM" id="SSF56219">
    <property type="entry name" value="DNase I-like"/>
    <property type="match status" value="1"/>
</dbReference>
<sequence length="1247" mass="128382">MRRVLTSVISILTATAALSPLGSAAQAADATAPPPLKVVTFNTCGQSTACQSTEDLTDWASDLSSAILAYGPDAGSIQEVCGNQVDAFSADLTGYTVYFNPAWDLPTPATTGTNNNHCSHWASTENEDEFGDMIYVKSSESPVLSTDVIYPTNPTVESRPLECVEATDSGMPYQYCDVHLDGGLGGAPAQGLPEVINRMQYWGGANTPTVLAGDFNADPTDPNMGLIYQAQDGNGSFIEAEQYDKAYFTPQCRQLTSCRSGAPTTYPVLGSKGEVAAGGQARKFDYIFATAKDFSADSDSIVEVKAADGTDLTHNDHLMYQATFDWRAATTPTPAPAAPTVLTNPRTIGSEDPWANAVDYTAGNFLGTGKADMVARYADGTVMLYPGKGGGAFGSGQQLELATQYGFYAALGRGVASVTAGDFDGDGANDGRADLLVSWNNGDVSLSPNNGSGGLGVSIPLLPGHSSIFSKMTSVGVGHVLGSTDTAVNDAVFLTANRSPIISLSPPPSSTAGPPTTASYSVVAYPIDRSESGTYSAGSPVSLDLGGATSLTDVVDMTVGDFTGIGHAEILLRHSDGTLSLYGDNAQSDFTAAPLTVVDNRNWAALTKAPTPSWQGVENLVAGDFDGTGKDGVVLQWMNEYQGTLVPGRGQTEYLSSTGTAPGKLFNAPVQITSGRFEPWTTSADFAAATTTSSGDTDLITRVQGTPAVGDNPASAGQTDLWTGRGTGTFGETEIDPAVEPGYLDWATAVTVGGFGTSGAQELFAYNASGGGVYALNAGTSEGPPTTTVAGLQSVDWANVVEVVPGTFYAGPYSDLVIRYADGSVQLFQNITGQNGTSPSVPTFAAPTQVEPTGSDGWGDAEQISAGDFNGDGNEDLLVRGSAGSLLLYPGDGAGHFGGSVVIDSAPAMADLVSVEQGTVYGTAAGARNIYRFSDGEAIIDNGSTNLVDPGTQSVNGTSASFLFHSDDDTGAIQSFSYQLDGAPAVSLDAFHDEVTVSLQDLTPGSHTLTVTATNSADVTSAATTYGFTDDQNTGPIHAWPLSNGTGIDTVGGADLTLSSAGTSWTTDPTHGTVLTLDGTSGYGATSGPLIDTTGSFSISAWAEPAVSSAGVIASQDGTNISGFVLYANAGGGWTFAMAPTDSATWTADRASTANTTDNPGSWTYLTATYNAATDTMSLYVNGAPAATGTHTTTWNATGSFIIGRDFVDSAPNGFFNGDISNVQAFNYPLSASQVTALYDQNTPPNQ</sequence>
<feature type="signal peptide" evidence="3">
    <location>
        <begin position="1"/>
        <end position="27"/>
    </location>
</feature>
<feature type="domain" description="LamG-like jellyroll fold" evidence="4">
    <location>
        <begin position="1095"/>
        <end position="1233"/>
    </location>
</feature>
<dbReference type="Pfam" id="PF13385">
    <property type="entry name" value="Laminin_G_3"/>
    <property type="match status" value="1"/>
</dbReference>
<dbReference type="AlphaFoldDB" id="W9DWG2"/>
<reference evidence="5 6" key="1">
    <citation type="submission" date="2013-08" db="EMBL/GenBank/DDBJ databases">
        <authorList>
            <consortium name="DOE Joint Genome Institute"/>
            <person name="Eisen J."/>
            <person name="Huntemann M."/>
            <person name="Han J."/>
            <person name="Chen A."/>
            <person name="Kyrpides N."/>
            <person name="Mavromatis K."/>
            <person name="Markowitz V."/>
            <person name="Palaniappan K."/>
            <person name="Ivanova N."/>
            <person name="Schaumberg A."/>
            <person name="Pati A."/>
            <person name="Liolios K."/>
            <person name="Nordberg H.P."/>
            <person name="Cantor M.N."/>
            <person name="Hua S.X."/>
            <person name="Woyke T."/>
        </authorList>
    </citation>
    <scope>NUCLEOTIDE SEQUENCE [LARGE SCALE GENOMIC DNA]</scope>
    <source>
        <strain evidence="5 6">DSM 44927</strain>
    </source>
</reference>
<evidence type="ECO:0000259" key="4">
    <source>
        <dbReference type="SMART" id="SM00560"/>
    </source>
</evidence>
<dbReference type="InterPro" id="IPR036691">
    <property type="entry name" value="Endo/exonu/phosph_ase_sf"/>
</dbReference>
<dbReference type="RefSeq" id="WP_034260502.1">
    <property type="nucleotide sequence ID" value="NZ_KI632511.1"/>
</dbReference>
<dbReference type="SUPFAM" id="SSF49899">
    <property type="entry name" value="Concanavalin A-like lectins/glucanases"/>
    <property type="match status" value="1"/>
</dbReference>
<accession>W9DWG2</accession>
<dbReference type="InterPro" id="IPR006558">
    <property type="entry name" value="LamG-like"/>
</dbReference>
<dbReference type="Gene3D" id="2.60.120.200">
    <property type="match status" value="1"/>
</dbReference>
<keyword evidence="1 3" id="KW-0732">Signal</keyword>
<dbReference type="InterPro" id="IPR013517">
    <property type="entry name" value="FG-GAP"/>
</dbReference>
<dbReference type="InterPro" id="IPR028994">
    <property type="entry name" value="Integrin_alpha_N"/>
</dbReference>
<dbReference type="SMART" id="SM00560">
    <property type="entry name" value="LamGL"/>
    <property type="match status" value="1"/>
</dbReference>
<dbReference type="Gene3D" id="3.60.10.10">
    <property type="entry name" value="Endonuclease/exonuclease/phosphatase"/>
    <property type="match status" value="1"/>
</dbReference>
<evidence type="ECO:0000256" key="1">
    <source>
        <dbReference type="ARBA" id="ARBA00022729"/>
    </source>
</evidence>
<dbReference type="InterPro" id="IPR005135">
    <property type="entry name" value="Endo/exonuclease/phosphatase"/>
</dbReference>
<evidence type="ECO:0000313" key="5">
    <source>
        <dbReference type="EMBL" id="ETA71169.1"/>
    </source>
</evidence>
<dbReference type="InterPro" id="IPR013320">
    <property type="entry name" value="ConA-like_dom_sf"/>
</dbReference>
<dbReference type="Pfam" id="PF13517">
    <property type="entry name" value="FG-GAP_3"/>
    <property type="match status" value="1"/>
</dbReference>
<dbReference type="Proteomes" id="UP000019485">
    <property type="component" value="Unassembled WGS sequence"/>
</dbReference>
<comment type="caution">
    <text evidence="5">The sequence shown here is derived from an EMBL/GenBank/DDBJ whole genome shotgun (WGS) entry which is preliminary data.</text>
</comment>
<dbReference type="GO" id="GO:0003824">
    <property type="term" value="F:catalytic activity"/>
    <property type="evidence" value="ECO:0007669"/>
    <property type="project" value="InterPro"/>
</dbReference>
<dbReference type="HOGENOM" id="CLU_266080_0_0_11"/>
<keyword evidence="6" id="KW-1185">Reference proteome</keyword>
<proteinExistence type="predicted"/>
<dbReference type="Pfam" id="PF03372">
    <property type="entry name" value="Exo_endo_phos"/>
    <property type="match status" value="1"/>
</dbReference>
<gene>
    <name evidence="5" type="ORF">ActroDRAFT_0199</name>
</gene>
<dbReference type="SUPFAM" id="SSF69318">
    <property type="entry name" value="Integrin alpha N-terminal domain"/>
    <property type="match status" value="1"/>
</dbReference>
<feature type="chain" id="PRO_5004921576" evidence="3">
    <location>
        <begin position="28"/>
        <end position="1247"/>
    </location>
</feature>
<dbReference type="OrthoDB" id="3507155at2"/>
<keyword evidence="2" id="KW-1015">Disulfide bond</keyword>
<protein>
    <submittedName>
        <fullName evidence="5">FG-GAP repeat-containing protein</fullName>
    </submittedName>
</protein>
<evidence type="ECO:0000313" key="6">
    <source>
        <dbReference type="Proteomes" id="UP000019485"/>
    </source>
</evidence>
<organism evidence="5 6">
    <name type="scientific">Actinospica robiniae DSM 44927</name>
    <dbReference type="NCBI Taxonomy" id="479430"/>
    <lineage>
        <taxon>Bacteria</taxon>
        <taxon>Bacillati</taxon>
        <taxon>Actinomycetota</taxon>
        <taxon>Actinomycetes</taxon>
        <taxon>Catenulisporales</taxon>
        <taxon>Actinospicaceae</taxon>
        <taxon>Actinospica</taxon>
    </lineage>
</organism>
<evidence type="ECO:0000256" key="3">
    <source>
        <dbReference type="SAM" id="SignalP"/>
    </source>
</evidence>
<dbReference type="EMBL" id="AZAN01000001">
    <property type="protein sequence ID" value="ETA71169.1"/>
    <property type="molecule type" value="Genomic_DNA"/>
</dbReference>
<evidence type="ECO:0000256" key="2">
    <source>
        <dbReference type="ARBA" id="ARBA00023157"/>
    </source>
</evidence>